<organism evidence="1 2">
    <name type="scientific">Trematosphaeria pertusa</name>
    <dbReference type="NCBI Taxonomy" id="390896"/>
    <lineage>
        <taxon>Eukaryota</taxon>
        <taxon>Fungi</taxon>
        <taxon>Dikarya</taxon>
        <taxon>Ascomycota</taxon>
        <taxon>Pezizomycotina</taxon>
        <taxon>Dothideomycetes</taxon>
        <taxon>Pleosporomycetidae</taxon>
        <taxon>Pleosporales</taxon>
        <taxon>Massarineae</taxon>
        <taxon>Trematosphaeriaceae</taxon>
        <taxon>Trematosphaeria</taxon>
    </lineage>
</organism>
<keyword evidence="2" id="KW-1185">Reference proteome</keyword>
<dbReference type="OrthoDB" id="3726712at2759"/>
<dbReference type="GeneID" id="54579378"/>
<accession>A0A6A6I517</accession>
<dbReference type="EMBL" id="ML987201">
    <property type="protein sequence ID" value="KAF2245052.1"/>
    <property type="molecule type" value="Genomic_DNA"/>
</dbReference>
<protein>
    <submittedName>
        <fullName evidence="1">Uncharacterized protein</fullName>
    </submittedName>
</protein>
<dbReference type="RefSeq" id="XP_033680056.1">
    <property type="nucleotide sequence ID" value="XM_033826048.1"/>
</dbReference>
<evidence type="ECO:0000313" key="2">
    <source>
        <dbReference type="Proteomes" id="UP000800094"/>
    </source>
</evidence>
<dbReference type="AlphaFoldDB" id="A0A6A6I517"/>
<reference evidence="1" key="1">
    <citation type="journal article" date="2020" name="Stud. Mycol.">
        <title>101 Dothideomycetes genomes: a test case for predicting lifestyles and emergence of pathogens.</title>
        <authorList>
            <person name="Haridas S."/>
            <person name="Albert R."/>
            <person name="Binder M."/>
            <person name="Bloem J."/>
            <person name="Labutti K."/>
            <person name="Salamov A."/>
            <person name="Andreopoulos B."/>
            <person name="Baker S."/>
            <person name="Barry K."/>
            <person name="Bills G."/>
            <person name="Bluhm B."/>
            <person name="Cannon C."/>
            <person name="Castanera R."/>
            <person name="Culley D."/>
            <person name="Daum C."/>
            <person name="Ezra D."/>
            <person name="Gonzalez J."/>
            <person name="Henrissat B."/>
            <person name="Kuo A."/>
            <person name="Liang C."/>
            <person name="Lipzen A."/>
            <person name="Lutzoni F."/>
            <person name="Magnuson J."/>
            <person name="Mondo S."/>
            <person name="Nolan M."/>
            <person name="Ohm R."/>
            <person name="Pangilinan J."/>
            <person name="Park H.-J."/>
            <person name="Ramirez L."/>
            <person name="Alfaro M."/>
            <person name="Sun H."/>
            <person name="Tritt A."/>
            <person name="Yoshinaga Y."/>
            <person name="Zwiers L.-H."/>
            <person name="Turgeon B."/>
            <person name="Goodwin S."/>
            <person name="Spatafora J."/>
            <person name="Crous P."/>
            <person name="Grigoriev I."/>
        </authorList>
    </citation>
    <scope>NUCLEOTIDE SEQUENCE</scope>
    <source>
        <strain evidence="1">CBS 122368</strain>
    </source>
</reference>
<name>A0A6A6I517_9PLEO</name>
<sequence length="588" mass="66245">MRWKGFSSPPDDLLRPSKRQSLKILTHSRQTWAALLSVARSSTHLPQSCSNTSNLLHQTPSIPDEQSVEDVVEGTVLFLEGYSQWTISSSVSCDLTSKPKTSPRQRINIGGANPAFCNISDEFFPEWVGFEPVPTCASRGNYIFALVLGWSYILSTRLIELRKRAEEDAVIYTDKRAAWHCNGSALPCEGFTIPIGNVDTNERRWWAAILAGGCGWQATLNRSGNAYCPPWACHLNQRERFNIRYEGTPHLSPDVSHPPSSTEAQQYLCNFAKLHDAYDQLIAAFVASLTIPSHLRFGAPVTLPKPKPMTSTETLGSKWSIYTPSADQLPHLMALTCIPNAVLSCMSGCFWEPGVHCNVAGEWLHPILTEILPPLIREKKYEVIIGIMSARRPSSAPLWLGSAITGMLPRIPSILSNFMPPSCLEATVWTDCRQSFMDPAFHEELPISHTARLENVIRREDEFRLLYLTDVESESYGTPPLSPYPPFGLVKLDETAIEVRLHAFCGHRLDYSNWVWRRQNRPDLTDYGKVPPCERLSEIATRNIFSWTFFSDGVRLDELPMWEHEWLSFLLDHESDEENALVTSGEVI</sequence>
<evidence type="ECO:0000313" key="1">
    <source>
        <dbReference type="EMBL" id="KAF2245052.1"/>
    </source>
</evidence>
<gene>
    <name evidence="1" type="ORF">BU26DRAFT_490162</name>
</gene>
<dbReference type="Proteomes" id="UP000800094">
    <property type="component" value="Unassembled WGS sequence"/>
</dbReference>
<proteinExistence type="predicted"/>